<evidence type="ECO:0000313" key="5">
    <source>
        <dbReference type="Proteomes" id="UP000031668"/>
    </source>
</evidence>
<gene>
    <name evidence="4" type="ORF">RF11_00545</name>
</gene>
<dbReference type="OMA" id="WIGVEAS"/>
<dbReference type="Gene3D" id="3.80.10.10">
    <property type="entry name" value="Ribonuclease Inhibitor"/>
    <property type="match status" value="2"/>
</dbReference>
<evidence type="ECO:0000259" key="3">
    <source>
        <dbReference type="Pfam" id="PF00626"/>
    </source>
</evidence>
<organism evidence="4 5">
    <name type="scientific">Thelohanellus kitauei</name>
    <name type="common">Myxosporean</name>
    <dbReference type="NCBI Taxonomy" id="669202"/>
    <lineage>
        <taxon>Eukaryota</taxon>
        <taxon>Metazoa</taxon>
        <taxon>Cnidaria</taxon>
        <taxon>Myxozoa</taxon>
        <taxon>Myxosporea</taxon>
        <taxon>Bivalvulida</taxon>
        <taxon>Platysporina</taxon>
        <taxon>Myxobolidae</taxon>
        <taxon>Thelohanellus</taxon>
    </lineage>
</organism>
<dbReference type="Gene3D" id="3.40.20.10">
    <property type="entry name" value="Severin"/>
    <property type="match status" value="2"/>
</dbReference>
<protein>
    <submittedName>
        <fullName evidence="4">Protein flightless-1</fullName>
    </submittedName>
</protein>
<evidence type="ECO:0000313" key="4">
    <source>
        <dbReference type="EMBL" id="KII74172.1"/>
    </source>
</evidence>
<sequence>MENESSILKFVSGIDLSRYKSEDLIASKFQKFEGLRWLKLCNQNWEALPNLKGLKSLEYVSASRNKLKTLDNIDVLNDIAALNFRSNQISTTSVNGSIYFSTSTIDISYNHLAEAPFFLMNAPNLVVLNISHNQIKTIDNILANYEGLRYLDVSHNRIPFIDMETIWRLKNLHVFNAGFNPLDQKVLKSFENMKGLTSLSLSSIGFNEHQVDFSNFPLLQDLDISENKFDTVPPSIFTLKHLIRLNFSNNNIETIPGAISNLTKLKSLICSFNKIRSIPDEIGELVGIVRIYANGNHISSEGIPSSFKSLKKLECLMLAYNDLEYLPPCICHCSALQRLSLRNNRLLTLPPVIYNLKITHLDVKGNDGFSMPKKKKSTSDMYDLMDFSYENVRKMVVTLIEQQLPPSGVVKENKKKEKIVVHKKTRIDKLEEITNVEAKKFKNLNTGTGSIDISNEEINDLDDSVNRSISKKKLDLQHQASIDFSEIFPENVGSSEGVAIFIIDNFNPVYIEENTGTFYSGDCYIVLNNFIENSLPKHEIYFWIGKITSIDKRACAAIHSVNLRNMLVVEDSVSREEEGDESDEFKRLFPFGFEVKEGSSVPSGFFDAKEKMPYTSKMYRIWIHPQKNTVVISSTPLSRDSLDHRFAFMIAEETKIYIWFGKKCKLTLKNKARYSLFFS</sequence>
<dbReference type="PROSITE" id="PS51450">
    <property type="entry name" value="LRR"/>
    <property type="match status" value="2"/>
</dbReference>
<keyword evidence="2" id="KW-0677">Repeat</keyword>
<dbReference type="Pfam" id="PF13855">
    <property type="entry name" value="LRR_8"/>
    <property type="match status" value="2"/>
</dbReference>
<feature type="domain" description="Gelsolin-like" evidence="3">
    <location>
        <begin position="512"/>
        <end position="585"/>
    </location>
</feature>
<dbReference type="Pfam" id="PF00626">
    <property type="entry name" value="Gelsolin"/>
    <property type="match status" value="1"/>
</dbReference>
<name>A0A0C2NJH7_THEKT</name>
<dbReference type="GO" id="GO:0005615">
    <property type="term" value="C:extracellular space"/>
    <property type="evidence" value="ECO:0007669"/>
    <property type="project" value="TreeGrafter"/>
</dbReference>
<dbReference type="InterPro" id="IPR007123">
    <property type="entry name" value="Gelsolin-like_dom"/>
</dbReference>
<keyword evidence="1" id="KW-0433">Leucine-rich repeat</keyword>
<dbReference type="GO" id="GO:0051015">
    <property type="term" value="F:actin filament binding"/>
    <property type="evidence" value="ECO:0007669"/>
    <property type="project" value="InterPro"/>
</dbReference>
<evidence type="ECO:0000256" key="2">
    <source>
        <dbReference type="ARBA" id="ARBA00022737"/>
    </source>
</evidence>
<dbReference type="InterPro" id="IPR001611">
    <property type="entry name" value="Leu-rich_rpt"/>
</dbReference>
<dbReference type="Proteomes" id="UP000031668">
    <property type="component" value="Unassembled WGS sequence"/>
</dbReference>
<dbReference type="SMART" id="SM00262">
    <property type="entry name" value="GEL"/>
    <property type="match status" value="1"/>
</dbReference>
<dbReference type="SMART" id="SM00369">
    <property type="entry name" value="LRR_TYP"/>
    <property type="match status" value="7"/>
</dbReference>
<comment type="caution">
    <text evidence="4">The sequence shown here is derived from an EMBL/GenBank/DDBJ whole genome shotgun (WGS) entry which is preliminary data.</text>
</comment>
<dbReference type="SUPFAM" id="SSF55753">
    <property type="entry name" value="Actin depolymerizing proteins"/>
    <property type="match status" value="2"/>
</dbReference>
<reference evidence="4 5" key="1">
    <citation type="journal article" date="2014" name="Genome Biol. Evol.">
        <title>The genome of the myxosporean Thelohanellus kitauei shows adaptations to nutrient acquisition within its fish host.</title>
        <authorList>
            <person name="Yang Y."/>
            <person name="Xiong J."/>
            <person name="Zhou Z."/>
            <person name="Huo F."/>
            <person name="Miao W."/>
            <person name="Ran C."/>
            <person name="Liu Y."/>
            <person name="Zhang J."/>
            <person name="Feng J."/>
            <person name="Wang M."/>
            <person name="Wang M."/>
            <person name="Wang L."/>
            <person name="Yao B."/>
        </authorList>
    </citation>
    <scope>NUCLEOTIDE SEQUENCE [LARGE SCALE GENOMIC DNA]</scope>
    <source>
        <strain evidence="4">Wuqing</strain>
    </source>
</reference>
<proteinExistence type="predicted"/>
<keyword evidence="5" id="KW-1185">Reference proteome</keyword>
<accession>A0A0C2NJH7</accession>
<dbReference type="InterPro" id="IPR029006">
    <property type="entry name" value="ADF-H/Gelsolin-like_dom_sf"/>
</dbReference>
<dbReference type="SUPFAM" id="SSF52058">
    <property type="entry name" value="L domain-like"/>
    <property type="match status" value="2"/>
</dbReference>
<dbReference type="PANTHER" id="PTHR45712">
    <property type="entry name" value="AGAP008170-PA"/>
    <property type="match status" value="1"/>
</dbReference>
<dbReference type="InterPro" id="IPR003591">
    <property type="entry name" value="Leu-rich_rpt_typical-subtyp"/>
</dbReference>
<dbReference type="EMBL" id="JWZT01000510">
    <property type="protein sequence ID" value="KII74172.1"/>
    <property type="molecule type" value="Genomic_DNA"/>
</dbReference>
<dbReference type="PANTHER" id="PTHR45712:SF22">
    <property type="entry name" value="INSULIN-LIKE GROWTH FACTOR-BINDING PROTEIN COMPLEX ACID LABILE SUBUNIT"/>
    <property type="match status" value="1"/>
</dbReference>
<dbReference type="Pfam" id="PF00560">
    <property type="entry name" value="LRR_1"/>
    <property type="match status" value="1"/>
</dbReference>
<evidence type="ECO:0000256" key="1">
    <source>
        <dbReference type="ARBA" id="ARBA00022614"/>
    </source>
</evidence>
<dbReference type="OrthoDB" id="5985090at2759"/>
<dbReference type="AlphaFoldDB" id="A0A0C2NJH7"/>
<dbReference type="InterPro" id="IPR007122">
    <property type="entry name" value="Villin/Gelsolin"/>
</dbReference>
<dbReference type="InterPro" id="IPR050333">
    <property type="entry name" value="SLRP"/>
</dbReference>
<dbReference type="InterPro" id="IPR032675">
    <property type="entry name" value="LRR_dom_sf"/>
</dbReference>